<organism evidence="1 2">
    <name type="scientific">Halovulum dunhuangense</name>
    <dbReference type="NCBI Taxonomy" id="1505036"/>
    <lineage>
        <taxon>Bacteria</taxon>
        <taxon>Pseudomonadati</taxon>
        <taxon>Pseudomonadota</taxon>
        <taxon>Alphaproteobacteria</taxon>
        <taxon>Rhodobacterales</taxon>
        <taxon>Paracoccaceae</taxon>
        <taxon>Halovulum</taxon>
    </lineage>
</organism>
<dbReference type="Gene3D" id="3.90.226.10">
    <property type="entry name" value="2-enoyl-CoA Hydratase, Chain A, domain 1"/>
    <property type="match status" value="1"/>
</dbReference>
<evidence type="ECO:0000313" key="2">
    <source>
        <dbReference type="Proteomes" id="UP000572377"/>
    </source>
</evidence>
<evidence type="ECO:0000313" key="1">
    <source>
        <dbReference type="EMBL" id="NNU81798.1"/>
    </source>
</evidence>
<keyword evidence="2" id="KW-1185">Reference proteome</keyword>
<comment type="caution">
    <text evidence="1">The sequence shown here is derived from an EMBL/GenBank/DDBJ whole genome shotgun (WGS) entry which is preliminary data.</text>
</comment>
<reference evidence="1 2" key="1">
    <citation type="submission" date="2020-05" db="EMBL/GenBank/DDBJ databases">
        <title>Gimesia benthica sp. nov., a novel planctomycete isolated from a deep-sea water sample of the Northwest Indian Ocean.</title>
        <authorList>
            <person name="Wang J."/>
            <person name="Ruan C."/>
            <person name="Song L."/>
            <person name="Zhu Y."/>
            <person name="Li A."/>
            <person name="Zheng X."/>
            <person name="Wang L."/>
            <person name="Lu Z."/>
            <person name="Huang Y."/>
            <person name="Du W."/>
            <person name="Zhou Y."/>
            <person name="Huang L."/>
            <person name="Dai X."/>
        </authorList>
    </citation>
    <scope>NUCLEOTIDE SEQUENCE [LARGE SCALE GENOMIC DNA]</scope>
    <source>
        <strain evidence="1 2">YYQ-30</strain>
    </source>
</reference>
<dbReference type="InterPro" id="IPR029045">
    <property type="entry name" value="ClpP/crotonase-like_dom_sf"/>
</dbReference>
<dbReference type="AlphaFoldDB" id="A0A849L5P7"/>
<accession>A0A849L5P7</accession>
<dbReference type="RefSeq" id="WP_171326663.1">
    <property type="nucleotide sequence ID" value="NZ_JABFBC010000003.1"/>
</dbReference>
<dbReference type="EMBL" id="JABFBC010000003">
    <property type="protein sequence ID" value="NNU81798.1"/>
    <property type="molecule type" value="Genomic_DNA"/>
</dbReference>
<dbReference type="Proteomes" id="UP000572377">
    <property type="component" value="Unassembled WGS sequence"/>
</dbReference>
<protein>
    <submittedName>
        <fullName evidence="1">Uncharacterized protein</fullName>
    </submittedName>
</protein>
<gene>
    <name evidence="1" type="ORF">HMH01_15280</name>
</gene>
<name>A0A849L5P7_9RHOB</name>
<dbReference type="SUPFAM" id="SSF52096">
    <property type="entry name" value="ClpP/crotonase"/>
    <property type="match status" value="1"/>
</dbReference>
<proteinExistence type="predicted"/>
<sequence length="253" mass="26886">MTIGRSLKFVLLGQAVLAVLLVVADIDARWLPRFAGERTLPTGPVSPGDQVRPYDPARTAPGFTDRPAPPGIDLPADMPARMQFETVPVAGIGDALLLNGPVTPGDADRLAAHLASLAAPPEAIALNSPGGVVAEALAMGRQIRQAGADTVMLPGMFCLSSCPYILAAGDARRVSRGAAVGMHQHYYDAPGFMPVFLAVEGIQHGQGLTMEYLIEMGVDPALMRHSLNTPPEEIYLLVEEELRETRLATEMTD</sequence>